<dbReference type="Pfam" id="PF00126">
    <property type="entry name" value="HTH_1"/>
    <property type="match status" value="1"/>
</dbReference>
<dbReference type="PRINTS" id="PR00039">
    <property type="entry name" value="HTHLYSR"/>
</dbReference>
<dbReference type="RefSeq" id="WP_213485940.1">
    <property type="nucleotide sequence ID" value="NZ_CAJRAY010000085.1"/>
</dbReference>
<keyword evidence="3" id="KW-0238">DNA-binding</keyword>
<evidence type="ECO:0000313" key="6">
    <source>
        <dbReference type="EMBL" id="CAG5091850.1"/>
    </source>
</evidence>
<organism evidence="6 7">
    <name type="scientific">Thermobacillus xylanilyticus</name>
    <dbReference type="NCBI Taxonomy" id="76633"/>
    <lineage>
        <taxon>Bacteria</taxon>
        <taxon>Bacillati</taxon>
        <taxon>Bacillota</taxon>
        <taxon>Bacilli</taxon>
        <taxon>Bacillales</taxon>
        <taxon>Paenibacillaceae</taxon>
        <taxon>Thermobacillus</taxon>
    </lineage>
</organism>
<evidence type="ECO:0000256" key="4">
    <source>
        <dbReference type="ARBA" id="ARBA00023163"/>
    </source>
</evidence>
<sequence>MNLHALRLFHAVAEAGSVTRAAERLRISQPAVTSQIRKLEAELDLRLLEADGRGVRLTEAGRLLAERAMRLFSLEADIERMLAEYREGKSGSVRIAATYLPANHLLPGPLASFRAGRGEVELSLTTVNSRAAFDMLLRCEADFAVVGGGRPAPAGLDCTPLIEDEMLFAATSGHPLAGRSVPLAEVVRHPFVLREEGSSTREKLLACCRTLNAGLPRVGLTASGPYETLRAVKAGCGIAFVSALEVRDELARGELTVIHVPDAHAVNPIALYTRQGEPLSPAARLCLDHILAAFR</sequence>
<evidence type="ECO:0000313" key="7">
    <source>
        <dbReference type="Proteomes" id="UP000681526"/>
    </source>
</evidence>
<keyword evidence="7" id="KW-1185">Reference proteome</keyword>
<dbReference type="InterPro" id="IPR000847">
    <property type="entry name" value="LysR_HTH_N"/>
</dbReference>
<dbReference type="PANTHER" id="PTHR30126:SF39">
    <property type="entry name" value="HTH-TYPE TRANSCRIPTIONAL REGULATOR CYSL"/>
    <property type="match status" value="1"/>
</dbReference>
<dbReference type="InterPro" id="IPR005119">
    <property type="entry name" value="LysR_subst-bd"/>
</dbReference>
<dbReference type="InterPro" id="IPR036388">
    <property type="entry name" value="WH-like_DNA-bd_sf"/>
</dbReference>
<keyword evidence="2" id="KW-0805">Transcription regulation</keyword>
<comment type="similarity">
    <text evidence="1">Belongs to the LysR transcriptional regulatory family.</text>
</comment>
<protein>
    <submittedName>
        <fullName evidence="6">HTH-type transcriptional regulator CysL, Putative RuBisCO transcriptional regulator</fullName>
    </submittedName>
</protein>
<name>A0ABM8V7T2_THEXY</name>
<reference evidence="6 7" key="1">
    <citation type="submission" date="2021-04" db="EMBL/GenBank/DDBJ databases">
        <authorList>
            <person name="Rakotoarivonina H."/>
        </authorList>
    </citation>
    <scope>NUCLEOTIDE SEQUENCE [LARGE SCALE GENOMIC DNA]</scope>
    <source>
        <strain evidence="6 7">XE</strain>
    </source>
</reference>
<dbReference type="PANTHER" id="PTHR30126">
    <property type="entry name" value="HTH-TYPE TRANSCRIPTIONAL REGULATOR"/>
    <property type="match status" value="1"/>
</dbReference>
<comment type="caution">
    <text evidence="6">The sequence shown here is derived from an EMBL/GenBank/DDBJ whole genome shotgun (WGS) entry which is preliminary data.</text>
</comment>
<evidence type="ECO:0000256" key="3">
    <source>
        <dbReference type="ARBA" id="ARBA00023125"/>
    </source>
</evidence>
<evidence type="ECO:0000256" key="1">
    <source>
        <dbReference type="ARBA" id="ARBA00009437"/>
    </source>
</evidence>
<proteinExistence type="inferred from homology"/>
<dbReference type="SUPFAM" id="SSF53850">
    <property type="entry name" value="Periplasmic binding protein-like II"/>
    <property type="match status" value="1"/>
</dbReference>
<keyword evidence="4" id="KW-0804">Transcription</keyword>
<dbReference type="Pfam" id="PF03466">
    <property type="entry name" value="LysR_substrate"/>
    <property type="match status" value="1"/>
</dbReference>
<gene>
    <name evidence="6" type="primary">txxe 3502-cysL</name>
    <name evidence="6" type="ORF">TXXE_16715</name>
</gene>
<dbReference type="InterPro" id="IPR036390">
    <property type="entry name" value="WH_DNA-bd_sf"/>
</dbReference>
<feature type="domain" description="HTH lysR-type" evidence="5">
    <location>
        <begin position="1"/>
        <end position="58"/>
    </location>
</feature>
<accession>A0ABM8V7T2</accession>
<dbReference type="SUPFAM" id="SSF46785">
    <property type="entry name" value="Winged helix' DNA-binding domain"/>
    <property type="match status" value="1"/>
</dbReference>
<evidence type="ECO:0000259" key="5">
    <source>
        <dbReference type="PROSITE" id="PS50931"/>
    </source>
</evidence>
<dbReference type="Proteomes" id="UP000681526">
    <property type="component" value="Unassembled WGS sequence"/>
</dbReference>
<dbReference type="Gene3D" id="3.40.190.10">
    <property type="entry name" value="Periplasmic binding protein-like II"/>
    <property type="match status" value="2"/>
</dbReference>
<evidence type="ECO:0000256" key="2">
    <source>
        <dbReference type="ARBA" id="ARBA00023015"/>
    </source>
</evidence>
<dbReference type="EMBL" id="CAJRAY010000085">
    <property type="protein sequence ID" value="CAG5091850.1"/>
    <property type="molecule type" value="Genomic_DNA"/>
</dbReference>
<dbReference type="Gene3D" id="1.10.10.10">
    <property type="entry name" value="Winged helix-like DNA-binding domain superfamily/Winged helix DNA-binding domain"/>
    <property type="match status" value="1"/>
</dbReference>
<dbReference type="PROSITE" id="PS50931">
    <property type="entry name" value="HTH_LYSR"/>
    <property type="match status" value="1"/>
</dbReference>